<organism evidence="1 2">
    <name type="scientific">Trifolium pratense</name>
    <name type="common">Red clover</name>
    <dbReference type="NCBI Taxonomy" id="57577"/>
    <lineage>
        <taxon>Eukaryota</taxon>
        <taxon>Viridiplantae</taxon>
        <taxon>Streptophyta</taxon>
        <taxon>Embryophyta</taxon>
        <taxon>Tracheophyta</taxon>
        <taxon>Spermatophyta</taxon>
        <taxon>Magnoliopsida</taxon>
        <taxon>eudicotyledons</taxon>
        <taxon>Gunneridae</taxon>
        <taxon>Pentapetalae</taxon>
        <taxon>rosids</taxon>
        <taxon>fabids</taxon>
        <taxon>Fabales</taxon>
        <taxon>Fabaceae</taxon>
        <taxon>Papilionoideae</taxon>
        <taxon>50 kb inversion clade</taxon>
        <taxon>NPAAA clade</taxon>
        <taxon>Hologalegina</taxon>
        <taxon>IRL clade</taxon>
        <taxon>Trifolieae</taxon>
        <taxon>Trifolium</taxon>
    </lineage>
</organism>
<gene>
    <name evidence="1" type="ORF">MILVUS5_LOCUS10493</name>
</gene>
<comment type="caution">
    <text evidence="1">The sequence shown here is derived from an EMBL/GenBank/DDBJ whole genome shotgun (WGS) entry which is preliminary data.</text>
</comment>
<name>A0ACB0J9U4_TRIPR</name>
<proteinExistence type="predicted"/>
<dbReference type="Proteomes" id="UP001177021">
    <property type="component" value="Unassembled WGS sequence"/>
</dbReference>
<sequence length="142" mass="15449">MSQTKTKKHFVVPRMKTKYFILSCFYALLLISVVAIDHSKVGKTEESKTNIRIDCYAYWPSRGAIWKGMEKGGNGWCGSGKMDAPTWRDNQHWGTEWRNGGGKNRGTKGRGVGYVQPIPSTGKGASGGVVLPIPGSGKEGGN</sequence>
<reference evidence="1" key="1">
    <citation type="submission" date="2023-10" db="EMBL/GenBank/DDBJ databases">
        <authorList>
            <person name="Rodriguez Cubillos JULIANA M."/>
            <person name="De Vega J."/>
        </authorList>
    </citation>
    <scope>NUCLEOTIDE SEQUENCE</scope>
</reference>
<evidence type="ECO:0000313" key="2">
    <source>
        <dbReference type="Proteomes" id="UP001177021"/>
    </source>
</evidence>
<protein>
    <submittedName>
        <fullName evidence="1">Uncharacterized protein</fullName>
    </submittedName>
</protein>
<accession>A0ACB0J9U4</accession>
<dbReference type="EMBL" id="CASHSV030000024">
    <property type="protein sequence ID" value="CAJ2640689.1"/>
    <property type="molecule type" value="Genomic_DNA"/>
</dbReference>
<evidence type="ECO:0000313" key="1">
    <source>
        <dbReference type="EMBL" id="CAJ2640689.1"/>
    </source>
</evidence>
<keyword evidence="2" id="KW-1185">Reference proteome</keyword>